<comment type="similarity">
    <text evidence="5">Belongs to the relA/spoT family.</text>
</comment>
<keyword evidence="8" id="KW-0378">Hydrolase</keyword>
<dbReference type="InterPro" id="IPR012675">
    <property type="entry name" value="Beta-grasp_dom_sf"/>
</dbReference>
<dbReference type="AlphaFoldDB" id="A0A6C2CZS9"/>
<dbReference type="InterPro" id="IPR004095">
    <property type="entry name" value="TGS"/>
</dbReference>
<evidence type="ECO:0000256" key="3">
    <source>
        <dbReference type="ARBA" id="ARBA00032407"/>
    </source>
</evidence>
<dbReference type="InterPro" id="IPR043519">
    <property type="entry name" value="NT_sf"/>
</dbReference>
<evidence type="ECO:0000313" key="9">
    <source>
        <dbReference type="Proteomes" id="UP000389128"/>
    </source>
</evidence>
<dbReference type="PROSITE" id="PS51671">
    <property type="entry name" value="ACT"/>
    <property type="match status" value="1"/>
</dbReference>
<dbReference type="PANTHER" id="PTHR21262:SF31">
    <property type="entry name" value="GTP PYROPHOSPHOKINASE"/>
    <property type="match status" value="1"/>
</dbReference>
<feature type="domain" description="ACT" evidence="6">
    <location>
        <begin position="663"/>
        <end position="734"/>
    </location>
</feature>
<dbReference type="CDD" id="cd04876">
    <property type="entry name" value="ACT_RelA-SpoT"/>
    <property type="match status" value="1"/>
</dbReference>
<dbReference type="EMBL" id="SDKK01000007">
    <property type="protein sequence ID" value="TYC59598.1"/>
    <property type="molecule type" value="Genomic_DNA"/>
</dbReference>
<dbReference type="InterPro" id="IPR002912">
    <property type="entry name" value="ACT_dom"/>
</dbReference>
<dbReference type="Pfam" id="PF02824">
    <property type="entry name" value="TGS"/>
    <property type="match status" value="1"/>
</dbReference>
<dbReference type="SMART" id="SM00954">
    <property type="entry name" value="RelA_SpoT"/>
    <property type="match status" value="1"/>
</dbReference>
<evidence type="ECO:0000256" key="5">
    <source>
        <dbReference type="RuleBase" id="RU003847"/>
    </source>
</evidence>
<dbReference type="SUPFAM" id="SSF81271">
    <property type="entry name" value="TGS-like"/>
    <property type="match status" value="1"/>
</dbReference>
<dbReference type="InterPro" id="IPR007685">
    <property type="entry name" value="RelA_SpoT"/>
</dbReference>
<dbReference type="NCBIfam" id="TIGR00691">
    <property type="entry name" value="spoT_relA"/>
    <property type="match status" value="1"/>
</dbReference>
<dbReference type="PROSITE" id="PS51880">
    <property type="entry name" value="TGS"/>
    <property type="match status" value="1"/>
</dbReference>
<dbReference type="Gene3D" id="3.30.460.10">
    <property type="entry name" value="Beta Polymerase, domain 2"/>
    <property type="match status" value="1"/>
</dbReference>
<dbReference type="Gene3D" id="3.30.70.260">
    <property type="match status" value="1"/>
</dbReference>
<dbReference type="GO" id="GO:0042594">
    <property type="term" value="P:response to starvation"/>
    <property type="evidence" value="ECO:0007669"/>
    <property type="project" value="TreeGrafter"/>
</dbReference>
<name>A0A6C2CZS9_9RHOO</name>
<dbReference type="GO" id="GO:0015969">
    <property type="term" value="P:guanosine tetraphosphate metabolic process"/>
    <property type="evidence" value="ECO:0007669"/>
    <property type="project" value="InterPro"/>
</dbReference>
<protein>
    <recommendedName>
        <fullName evidence="1">GTP pyrophosphokinase</fullName>
    </recommendedName>
    <alternativeName>
        <fullName evidence="3">(p)ppGpp synthase</fullName>
    </alternativeName>
    <alternativeName>
        <fullName evidence="2">ATP:GTP 3'-pyrophosphotransferase</fullName>
    </alternativeName>
    <alternativeName>
        <fullName evidence="4">ppGpp synthase I</fullName>
    </alternativeName>
</protein>
<gene>
    <name evidence="8" type="ORF">ETQ85_08490</name>
</gene>
<dbReference type="OrthoDB" id="9805041at2"/>
<dbReference type="InterPro" id="IPR004811">
    <property type="entry name" value="RelA/Spo_fam"/>
</dbReference>
<dbReference type="FunFam" id="3.10.20.30:FF:000002">
    <property type="entry name" value="GTP pyrophosphokinase (RelA/SpoT)"/>
    <property type="match status" value="1"/>
</dbReference>
<dbReference type="GO" id="GO:0008893">
    <property type="term" value="F:guanosine-3',5'-bis(diphosphate) 3'-diphosphatase activity"/>
    <property type="evidence" value="ECO:0007669"/>
    <property type="project" value="TreeGrafter"/>
</dbReference>
<dbReference type="CDD" id="cd05399">
    <property type="entry name" value="NT_Rel-Spo_like"/>
    <property type="match status" value="1"/>
</dbReference>
<evidence type="ECO:0000259" key="7">
    <source>
        <dbReference type="PROSITE" id="PS51880"/>
    </source>
</evidence>
<dbReference type="Pfam" id="PF13328">
    <property type="entry name" value="HD_4"/>
    <property type="match status" value="1"/>
</dbReference>
<dbReference type="Gene3D" id="1.10.3210.10">
    <property type="entry name" value="Hypothetical protein af1432"/>
    <property type="match status" value="1"/>
</dbReference>
<dbReference type="PANTHER" id="PTHR21262">
    <property type="entry name" value="GUANOSINE-3',5'-BIS DIPHOSPHATE 3'-PYROPHOSPHOHYDROLASE"/>
    <property type="match status" value="1"/>
</dbReference>
<comment type="caution">
    <text evidence="8">The sequence shown here is derived from an EMBL/GenBank/DDBJ whole genome shotgun (WGS) entry which is preliminary data.</text>
</comment>
<dbReference type="Pfam" id="PF13291">
    <property type="entry name" value="ACT_4"/>
    <property type="match status" value="1"/>
</dbReference>
<dbReference type="RefSeq" id="WP_148578622.1">
    <property type="nucleotide sequence ID" value="NZ_JAVEUW010000003.1"/>
</dbReference>
<dbReference type="InterPro" id="IPR045865">
    <property type="entry name" value="ACT-like_dom_sf"/>
</dbReference>
<feature type="domain" description="TGS" evidence="7">
    <location>
        <begin position="405"/>
        <end position="466"/>
    </location>
</feature>
<evidence type="ECO:0000256" key="4">
    <source>
        <dbReference type="ARBA" id="ARBA00033308"/>
    </source>
</evidence>
<evidence type="ECO:0000313" key="8">
    <source>
        <dbReference type="EMBL" id="TYC59598.1"/>
    </source>
</evidence>
<dbReference type="GO" id="GO:0008728">
    <property type="term" value="F:GTP diphosphokinase activity"/>
    <property type="evidence" value="ECO:0007669"/>
    <property type="project" value="TreeGrafter"/>
</dbReference>
<reference evidence="8 9" key="1">
    <citation type="submission" date="2019-01" db="EMBL/GenBank/DDBJ databases">
        <title>Zoogloea oleivorans genome sequencing and assembly.</title>
        <authorList>
            <person name="Tancsics A."/>
            <person name="Farkas M."/>
            <person name="Kriszt B."/>
            <person name="Maroti G."/>
            <person name="Horvath B."/>
        </authorList>
    </citation>
    <scope>NUCLEOTIDE SEQUENCE [LARGE SCALE GENOMIC DNA]</scope>
    <source>
        <strain evidence="8 9">Buc</strain>
    </source>
</reference>
<dbReference type="CDD" id="cd01668">
    <property type="entry name" value="TGS_RSH"/>
    <property type="match status" value="1"/>
</dbReference>
<evidence type="ECO:0000256" key="1">
    <source>
        <dbReference type="ARBA" id="ARBA00019852"/>
    </source>
</evidence>
<accession>A0A6C2CZS9</accession>
<proteinExistence type="inferred from homology"/>
<dbReference type="SUPFAM" id="SSF55021">
    <property type="entry name" value="ACT-like"/>
    <property type="match status" value="1"/>
</dbReference>
<evidence type="ECO:0000259" key="6">
    <source>
        <dbReference type="PROSITE" id="PS51671"/>
    </source>
</evidence>
<dbReference type="Pfam" id="PF04607">
    <property type="entry name" value="RelA_SpoT"/>
    <property type="match status" value="1"/>
</dbReference>
<dbReference type="GO" id="GO:0005886">
    <property type="term" value="C:plasma membrane"/>
    <property type="evidence" value="ECO:0007669"/>
    <property type="project" value="TreeGrafter"/>
</dbReference>
<dbReference type="SUPFAM" id="SSF81301">
    <property type="entry name" value="Nucleotidyltransferase"/>
    <property type="match status" value="1"/>
</dbReference>
<sequence length="734" mass="81751">MVAVTHSISQSASALSAPELLCEGLASDDARRVGAALEWVQPIYEARTLGTHEPVWQHALGTALIAASLRLDADTRIAALCFAVGDVLDHPNDDIVARFGDGVALLVDGLRRLNGLRVITRMTTTASAPEIRAQSEVLRKMLLAMVEDIRVVLLRVASRTQTLRYFTDHPGPIRESIARESLDIYAPLANRLGIWQLKWELEDLSFRFLEPETYKRIARMLDERRVEREQFIVDAVARLKSEVAAIGVKAEVYGRPKHIYSIYNKMRGKRLDFSQIYDVRALRVLVQEVKDCYAVLGIVHQIWTPIPKEFDDYISMPKGNNYQSLHTAVYAADGRSLEVQIRTHGMHNHAELGVAAHWRYKEGTGAPNADYDEKIALLRSLLSWRDEVTDSADWLEQFKRASLDDTIYVLTPQGRVIDLPRGATPIDFAYRVHTDVGHHCRGAKVNGQLVTLNTPLESGQTVEIMSTKEGGPSRDWLNSHQNYVCTPRARQKIKQYFSALEEEELLVRGRSVLTREFQREGHGQVNIEDLAGRLGFKNAEALFIAAGRGEVGPRAIQIALRGADSLEPPPEVPEVVLGQSHSGDAGDTILIVGVGKLMTSLGRCCKPAPPDAIQGYVTKGRGVSIHRVECRDFQELVRAHPERLIGAEWGSVGAPKDAVFPVDILVHAMDRQGLLRDISEVLSREKLNVIAVNTLSRKGAARMRFTLEVHDGHQIQRAQTLIRDVKGVTDVERG</sequence>
<dbReference type="InterPro" id="IPR012676">
    <property type="entry name" value="TGS-like"/>
</dbReference>
<dbReference type="FunFam" id="3.30.460.10:FF:000001">
    <property type="entry name" value="GTP pyrophosphokinase RelA"/>
    <property type="match status" value="1"/>
</dbReference>
<comment type="function">
    <text evidence="5">In eubacteria ppGpp (guanosine 3'-diphosphate 5'-diphosphate) is a mediator of the stringent response that coordinates a variety of cellular activities in response to changes in nutritional abundance.</text>
</comment>
<organism evidence="8 9">
    <name type="scientific">Zoogloea oleivorans</name>
    <dbReference type="NCBI Taxonomy" id="1552750"/>
    <lineage>
        <taxon>Bacteria</taxon>
        <taxon>Pseudomonadati</taxon>
        <taxon>Pseudomonadota</taxon>
        <taxon>Betaproteobacteria</taxon>
        <taxon>Rhodocyclales</taxon>
        <taxon>Zoogloeaceae</taxon>
        <taxon>Zoogloea</taxon>
    </lineage>
</organism>
<dbReference type="GO" id="GO:0015949">
    <property type="term" value="P:nucleobase-containing small molecule interconversion"/>
    <property type="evidence" value="ECO:0007669"/>
    <property type="project" value="UniProtKB-ARBA"/>
</dbReference>
<evidence type="ECO:0000256" key="2">
    <source>
        <dbReference type="ARBA" id="ARBA00029754"/>
    </source>
</evidence>
<dbReference type="SUPFAM" id="SSF109604">
    <property type="entry name" value="HD-domain/PDEase-like"/>
    <property type="match status" value="1"/>
</dbReference>
<dbReference type="Proteomes" id="UP000389128">
    <property type="component" value="Unassembled WGS sequence"/>
</dbReference>
<dbReference type="Gene3D" id="3.10.20.30">
    <property type="match status" value="1"/>
</dbReference>
<keyword evidence="9" id="KW-1185">Reference proteome</keyword>
<dbReference type="InterPro" id="IPR033655">
    <property type="entry name" value="TGS_RelA/SpoT"/>
</dbReference>